<organism evidence="1 2">
    <name type="scientific">Brucella endophytica</name>
    <dbReference type="NCBI Taxonomy" id="1963359"/>
    <lineage>
        <taxon>Bacteria</taxon>
        <taxon>Pseudomonadati</taxon>
        <taxon>Pseudomonadota</taxon>
        <taxon>Alphaproteobacteria</taxon>
        <taxon>Hyphomicrobiales</taxon>
        <taxon>Brucellaceae</taxon>
        <taxon>Brucella/Ochrobactrum group</taxon>
        <taxon>Brucella</taxon>
    </lineage>
</organism>
<proteinExistence type="predicted"/>
<dbReference type="EMBL" id="BMHH01000005">
    <property type="protein sequence ID" value="GGA89824.1"/>
    <property type="molecule type" value="Genomic_DNA"/>
</dbReference>
<keyword evidence="2" id="KW-1185">Reference proteome</keyword>
<reference evidence="1" key="1">
    <citation type="journal article" date="2014" name="Int. J. Syst. Evol. Microbiol.">
        <title>Complete genome sequence of Corynebacterium casei LMG S-19264T (=DSM 44701T), isolated from a smear-ripened cheese.</title>
        <authorList>
            <consortium name="US DOE Joint Genome Institute (JGI-PGF)"/>
            <person name="Walter F."/>
            <person name="Albersmeier A."/>
            <person name="Kalinowski J."/>
            <person name="Ruckert C."/>
        </authorList>
    </citation>
    <scope>NUCLEOTIDE SEQUENCE</scope>
    <source>
        <strain evidence="1">CGMCC 1.15082</strain>
    </source>
</reference>
<dbReference type="PANTHER" id="PTHR39327">
    <property type="match status" value="1"/>
</dbReference>
<evidence type="ECO:0000313" key="1">
    <source>
        <dbReference type="EMBL" id="GGA89824.1"/>
    </source>
</evidence>
<evidence type="ECO:0000313" key="2">
    <source>
        <dbReference type="Proteomes" id="UP000646478"/>
    </source>
</evidence>
<dbReference type="Gene3D" id="3.10.620.30">
    <property type="match status" value="1"/>
</dbReference>
<name>A0A916S9M7_9HYPH</name>
<dbReference type="RefSeq" id="WP_236016107.1">
    <property type="nucleotide sequence ID" value="NZ_BMHH01000005.1"/>
</dbReference>
<sequence>MLGALFSFSSSALAASDDFMRIGGLTSQPIGHYELCKRLPLECAYRSENTAPLKLSREMWGQLVAVNASVNERIKPMTDKEIYGKEEYWAYPTVFGDCEDYVLLKRKELAQAGIPLSDLLITVVRKRDGEGHAVLTVRTDRGDFVLDNLADEVKIWSETSYTYLKRQAANNSGRWVSIEAPSNLLVGSVE</sequence>
<gene>
    <name evidence="1" type="ORF">GCM10011491_17120</name>
</gene>
<dbReference type="InterPro" id="IPR010319">
    <property type="entry name" value="Transglutaminase-like_Cys_pept"/>
</dbReference>
<comment type="caution">
    <text evidence="1">The sequence shown here is derived from an EMBL/GenBank/DDBJ whole genome shotgun (WGS) entry which is preliminary data.</text>
</comment>
<dbReference type="Proteomes" id="UP000646478">
    <property type="component" value="Unassembled WGS sequence"/>
</dbReference>
<reference evidence="1" key="2">
    <citation type="submission" date="2020-09" db="EMBL/GenBank/DDBJ databases">
        <authorList>
            <person name="Sun Q."/>
            <person name="Zhou Y."/>
        </authorList>
    </citation>
    <scope>NUCLEOTIDE SEQUENCE</scope>
    <source>
        <strain evidence="1">CGMCC 1.15082</strain>
    </source>
</reference>
<dbReference type="PANTHER" id="PTHR39327:SF1">
    <property type="entry name" value="BLR5470 PROTEIN"/>
    <property type="match status" value="1"/>
</dbReference>
<dbReference type="Pfam" id="PF06035">
    <property type="entry name" value="Peptidase_C93"/>
    <property type="match status" value="1"/>
</dbReference>
<dbReference type="AlphaFoldDB" id="A0A916S9M7"/>
<accession>A0A916S9M7</accession>
<protein>
    <submittedName>
        <fullName evidence="1">Transglutaminase</fullName>
    </submittedName>
</protein>